<protein>
    <recommendedName>
        <fullName evidence="3">NADP-dependent oxidoreductase domain-containing protein</fullName>
    </recommendedName>
</protein>
<dbReference type="SUPFAM" id="SSF51430">
    <property type="entry name" value="NAD(P)-linked oxidoreductase"/>
    <property type="match status" value="1"/>
</dbReference>
<dbReference type="Pfam" id="PF00248">
    <property type="entry name" value="Aldo_ket_red"/>
    <property type="match status" value="1"/>
</dbReference>
<gene>
    <name evidence="4" type="ORF">PPROV_000052200</name>
</gene>
<evidence type="ECO:0000256" key="2">
    <source>
        <dbReference type="SAM" id="MobiDB-lite"/>
    </source>
</evidence>
<evidence type="ECO:0000256" key="1">
    <source>
        <dbReference type="ARBA" id="ARBA00023002"/>
    </source>
</evidence>
<dbReference type="InterPro" id="IPR050523">
    <property type="entry name" value="AKR_Detox_Biosynth"/>
</dbReference>
<dbReference type="Gene3D" id="3.20.20.100">
    <property type="entry name" value="NADP-dependent oxidoreductase domain"/>
    <property type="match status" value="1"/>
</dbReference>
<dbReference type="AlphaFoldDB" id="A0A830H3Y8"/>
<dbReference type="GO" id="GO:0016491">
    <property type="term" value="F:oxidoreductase activity"/>
    <property type="evidence" value="ECO:0007669"/>
    <property type="project" value="UniProtKB-KW"/>
</dbReference>
<organism evidence="4 5">
    <name type="scientific">Pycnococcus provasolii</name>
    <dbReference type="NCBI Taxonomy" id="41880"/>
    <lineage>
        <taxon>Eukaryota</taxon>
        <taxon>Viridiplantae</taxon>
        <taxon>Chlorophyta</taxon>
        <taxon>Pseudoscourfieldiophyceae</taxon>
        <taxon>Pseudoscourfieldiales</taxon>
        <taxon>Pycnococcaceae</taxon>
        <taxon>Pycnococcus</taxon>
    </lineage>
</organism>
<dbReference type="InterPro" id="IPR036812">
    <property type="entry name" value="NAD(P)_OxRdtase_dom_sf"/>
</dbReference>
<dbReference type="InterPro" id="IPR023210">
    <property type="entry name" value="NADP_OxRdtase_dom"/>
</dbReference>
<dbReference type="Proteomes" id="UP000660262">
    <property type="component" value="Unassembled WGS sequence"/>
</dbReference>
<sequence length="414" mass="45657">MSEDGIPSPPPKQAPCPRVPLDLSAAQSNGKSSEVPEVSRLVLGCQHLARYRDPFAFLDAAYAYGINAFDCAVAYGTDDILGRWHTERGIPRSKLFFLVKGAHPEGDPGVAPNRVNKAAIEADLAKALRELRTTYADVYMLHRDDPEEADLPEVAACLDKIVRDGKARAYGLCNWTPARIDAAAFAASERRLVQPAAFSAMYSMTLPKTPLYVDTTLIDETARYHYVSFGKPVFAWAALCHGFASGKYDEKECANATSGMNKFVKAKFGTRENWLKMQRARIMASKYRCTVSQIAVAYVCRTPGLDAFAIVGSRSGDVSRIEEAVVGAHVRLSEADWAYLDLADERESAAREEHAEDVVAFEAHRKKALKVAKAVQRAEFWRKVMDVCGLRSSLRAWAFRVGLIGRSVKLADLS</sequence>
<dbReference type="PANTHER" id="PTHR43364">
    <property type="entry name" value="NADH-SPECIFIC METHYLGLYOXAL REDUCTASE-RELATED"/>
    <property type="match status" value="1"/>
</dbReference>
<keyword evidence="1" id="KW-0560">Oxidoreductase</keyword>
<dbReference type="GO" id="GO:0005829">
    <property type="term" value="C:cytosol"/>
    <property type="evidence" value="ECO:0007669"/>
    <property type="project" value="TreeGrafter"/>
</dbReference>
<feature type="compositionally biased region" description="Pro residues" evidence="2">
    <location>
        <begin position="7"/>
        <end position="18"/>
    </location>
</feature>
<evidence type="ECO:0000259" key="3">
    <source>
        <dbReference type="Pfam" id="PF00248"/>
    </source>
</evidence>
<keyword evidence="5" id="KW-1185">Reference proteome</keyword>
<comment type="caution">
    <text evidence="4">The sequence shown here is derived from an EMBL/GenBank/DDBJ whole genome shotgun (WGS) entry which is preliminary data.</text>
</comment>
<feature type="domain" description="NADP-dependent oxidoreductase" evidence="3">
    <location>
        <begin position="52"/>
        <end position="343"/>
    </location>
</feature>
<proteinExistence type="predicted"/>
<evidence type="ECO:0000313" key="5">
    <source>
        <dbReference type="Proteomes" id="UP000660262"/>
    </source>
</evidence>
<feature type="region of interest" description="Disordered" evidence="2">
    <location>
        <begin position="1"/>
        <end position="32"/>
    </location>
</feature>
<evidence type="ECO:0000313" key="4">
    <source>
        <dbReference type="EMBL" id="GHP01765.1"/>
    </source>
</evidence>
<reference evidence="4" key="1">
    <citation type="submission" date="2020-10" db="EMBL/GenBank/DDBJ databases">
        <title>Unveiling of a novel bifunctional photoreceptor, Dualchrome1, isolated from a cosmopolitan green alga.</title>
        <authorList>
            <person name="Suzuki S."/>
            <person name="Kawachi M."/>
        </authorList>
    </citation>
    <scope>NUCLEOTIDE SEQUENCE</scope>
    <source>
        <strain evidence="4">NIES 2893</strain>
    </source>
</reference>
<dbReference type="PANTHER" id="PTHR43364:SF4">
    <property type="entry name" value="NAD(P)-LINKED OXIDOREDUCTASE SUPERFAMILY PROTEIN"/>
    <property type="match status" value="1"/>
</dbReference>
<dbReference type="PRINTS" id="PR00069">
    <property type="entry name" value="ALDKETRDTASE"/>
</dbReference>
<dbReference type="OrthoDB" id="1720422at2759"/>
<dbReference type="InterPro" id="IPR020471">
    <property type="entry name" value="AKR"/>
</dbReference>
<name>A0A830H3Y8_9CHLO</name>
<accession>A0A830H3Y8</accession>
<dbReference type="EMBL" id="BNJQ01000002">
    <property type="protein sequence ID" value="GHP01765.1"/>
    <property type="molecule type" value="Genomic_DNA"/>
</dbReference>